<dbReference type="EMBL" id="CALNXK010000089">
    <property type="protein sequence ID" value="CAH3150550.1"/>
    <property type="molecule type" value="Genomic_DNA"/>
</dbReference>
<accession>A0ABN8PY23</accession>
<keyword evidence="3" id="KW-1185">Reference proteome</keyword>
<feature type="chain" id="PRO_5046222430" evidence="1">
    <location>
        <begin position="25"/>
        <end position="253"/>
    </location>
</feature>
<evidence type="ECO:0000256" key="1">
    <source>
        <dbReference type="SAM" id="SignalP"/>
    </source>
</evidence>
<evidence type="ECO:0000313" key="2">
    <source>
        <dbReference type="EMBL" id="CAH3150550.1"/>
    </source>
</evidence>
<reference evidence="2 3" key="1">
    <citation type="submission" date="2022-05" db="EMBL/GenBank/DDBJ databases">
        <authorList>
            <consortium name="Genoscope - CEA"/>
            <person name="William W."/>
        </authorList>
    </citation>
    <scope>NUCLEOTIDE SEQUENCE [LARGE SCALE GENOMIC DNA]</scope>
</reference>
<comment type="caution">
    <text evidence="2">The sequence shown here is derived from an EMBL/GenBank/DDBJ whole genome shotgun (WGS) entry which is preliminary data.</text>
</comment>
<keyword evidence="1" id="KW-0732">Signal</keyword>
<feature type="signal peptide" evidence="1">
    <location>
        <begin position="1"/>
        <end position="24"/>
    </location>
</feature>
<organism evidence="2 3">
    <name type="scientific">Porites lobata</name>
    <dbReference type="NCBI Taxonomy" id="104759"/>
    <lineage>
        <taxon>Eukaryota</taxon>
        <taxon>Metazoa</taxon>
        <taxon>Cnidaria</taxon>
        <taxon>Anthozoa</taxon>
        <taxon>Hexacorallia</taxon>
        <taxon>Scleractinia</taxon>
        <taxon>Fungiina</taxon>
        <taxon>Poritidae</taxon>
        <taxon>Porites</taxon>
    </lineage>
</organism>
<sequence length="253" mass="28569">MEGGRGFTTSCYFALLCLFLRTPATDYSYSESPPTTVTPSISVNLHILSKWQCSEELLILPSGPRGGHLVLEGQLRRIKYFSTRIRYHTNGISTFNPSAFKIIRSADVETNLGDETVNISSSNAGSSPKSLRCLLLNARSLRNKVLDLQVLLLEDYFPVIAITETWLESSFMDFELGLNDYCVHRKDRQDRRGGGVLLAVHADLLSIRTRDLEYNDNIETIMVESCQKSKDNVLFEVCYRPPSADVEYSLKLR</sequence>
<evidence type="ECO:0000313" key="3">
    <source>
        <dbReference type="Proteomes" id="UP001159405"/>
    </source>
</evidence>
<dbReference type="Gene3D" id="3.60.10.10">
    <property type="entry name" value="Endonuclease/exonuclease/phosphatase"/>
    <property type="match status" value="1"/>
</dbReference>
<dbReference type="PANTHER" id="PTHR46670:SF3">
    <property type="entry name" value="ENDONUCLEASE_EXONUCLEASE_PHOSPHATASE DOMAIN-CONTAINING PROTEIN"/>
    <property type="match status" value="1"/>
</dbReference>
<name>A0ABN8PY23_9CNID</name>
<dbReference type="InterPro" id="IPR036691">
    <property type="entry name" value="Endo/exonu/phosph_ase_sf"/>
</dbReference>
<dbReference type="SUPFAM" id="SSF56219">
    <property type="entry name" value="DNase I-like"/>
    <property type="match status" value="1"/>
</dbReference>
<gene>
    <name evidence="2" type="ORF">PLOB_00047664</name>
</gene>
<protein>
    <submittedName>
        <fullName evidence="2">Uncharacterized protein</fullName>
    </submittedName>
</protein>
<dbReference type="PANTHER" id="PTHR46670">
    <property type="entry name" value="ENDO/EXONUCLEASE/PHOSPHATASE DOMAIN-CONTAINING PROTEIN"/>
    <property type="match status" value="1"/>
</dbReference>
<dbReference type="Proteomes" id="UP001159405">
    <property type="component" value="Unassembled WGS sequence"/>
</dbReference>
<proteinExistence type="predicted"/>